<feature type="domain" description="ACB" evidence="15">
    <location>
        <begin position="12"/>
        <end position="101"/>
    </location>
</feature>
<evidence type="ECO:0000256" key="1">
    <source>
        <dbReference type="ARBA" id="ARBA00004167"/>
    </source>
</evidence>
<dbReference type="PROSITE" id="PS51228">
    <property type="entry name" value="ACB_2"/>
    <property type="match status" value="1"/>
</dbReference>
<name>A0AAD1RVD9_PELCU</name>
<feature type="binding site" evidence="12">
    <location>
        <position position="69"/>
    </location>
    <ligand>
        <name>an acyl-CoA</name>
        <dbReference type="ChEBI" id="CHEBI:58342"/>
    </ligand>
</feature>
<evidence type="ECO:0000256" key="3">
    <source>
        <dbReference type="ARBA" id="ARBA00022448"/>
    </source>
</evidence>
<dbReference type="PROSITE" id="PS00880">
    <property type="entry name" value="ACB_1"/>
    <property type="match status" value="1"/>
</dbReference>
<dbReference type="GO" id="GO:0006631">
    <property type="term" value="P:fatty acid metabolic process"/>
    <property type="evidence" value="ECO:0007669"/>
    <property type="project" value="TreeGrafter"/>
</dbReference>
<comment type="similarity">
    <text evidence="2">Belongs to the ATG37 family.</text>
</comment>
<dbReference type="GO" id="GO:0000062">
    <property type="term" value="F:fatty-acyl-CoA binding"/>
    <property type="evidence" value="ECO:0007669"/>
    <property type="project" value="InterPro"/>
</dbReference>
<evidence type="ECO:0000313" key="16">
    <source>
        <dbReference type="EMBL" id="CAH2282220.1"/>
    </source>
</evidence>
<dbReference type="InterPro" id="IPR016347">
    <property type="entry name" value="ACBD5"/>
</dbReference>
<evidence type="ECO:0000259" key="15">
    <source>
        <dbReference type="PROSITE" id="PS51228"/>
    </source>
</evidence>
<keyword evidence="4 14" id="KW-0812">Transmembrane</keyword>
<keyword evidence="5 14" id="KW-1133">Transmembrane helix</keyword>
<evidence type="ECO:0000256" key="6">
    <source>
        <dbReference type="ARBA" id="ARBA00023006"/>
    </source>
</evidence>
<dbReference type="PANTHER" id="PTHR23310:SF6">
    <property type="entry name" value="ACYL-COA-BINDING DOMAIN-CONTAINING PROTEIN 5"/>
    <property type="match status" value="1"/>
</dbReference>
<reference evidence="16" key="1">
    <citation type="submission" date="2022-03" db="EMBL/GenBank/DDBJ databases">
        <authorList>
            <person name="Alioto T."/>
            <person name="Alioto T."/>
            <person name="Gomez Garrido J."/>
        </authorList>
    </citation>
    <scope>NUCLEOTIDE SEQUENCE</scope>
</reference>
<dbReference type="SUPFAM" id="SSF47027">
    <property type="entry name" value="Acyl-CoA binding protein"/>
    <property type="match status" value="1"/>
</dbReference>
<dbReference type="InterPro" id="IPR014352">
    <property type="entry name" value="FERM/acyl-CoA-bd_prot_sf"/>
</dbReference>
<dbReference type="Gene3D" id="1.20.80.10">
    <property type="match status" value="1"/>
</dbReference>
<dbReference type="Pfam" id="PF00887">
    <property type="entry name" value="ACBP"/>
    <property type="match status" value="1"/>
</dbReference>
<accession>A0AAD1RVD9</accession>
<evidence type="ECO:0000256" key="11">
    <source>
        <dbReference type="PIRNR" id="PIRNR002412"/>
    </source>
</evidence>
<dbReference type="AlphaFoldDB" id="A0AAD1RVD9"/>
<comment type="subcellular location">
    <subcellularLocation>
        <location evidence="1">Membrane</location>
        <topology evidence="1">Single-pass membrane protein</topology>
    </subcellularLocation>
</comment>
<feature type="binding site" evidence="12">
    <location>
        <begin position="43"/>
        <end position="47"/>
    </location>
    <ligand>
        <name>an acyl-CoA</name>
        <dbReference type="ChEBI" id="CHEBI:58342"/>
    </ligand>
</feature>
<dbReference type="EMBL" id="OW240915">
    <property type="protein sequence ID" value="CAH2282220.1"/>
    <property type="molecule type" value="Genomic_DNA"/>
</dbReference>
<evidence type="ECO:0000256" key="13">
    <source>
        <dbReference type="SAM" id="MobiDB-lite"/>
    </source>
</evidence>
<evidence type="ECO:0000256" key="4">
    <source>
        <dbReference type="ARBA" id="ARBA00022692"/>
    </source>
</evidence>
<gene>
    <name evidence="16" type="ORF">PECUL_23A013017</name>
</gene>
<evidence type="ECO:0000256" key="7">
    <source>
        <dbReference type="ARBA" id="ARBA00023054"/>
    </source>
</evidence>
<dbReference type="PANTHER" id="PTHR23310">
    <property type="entry name" value="ACYL-COA-BINDING PROTEIN, ACBP"/>
    <property type="match status" value="1"/>
</dbReference>
<dbReference type="Proteomes" id="UP001295444">
    <property type="component" value="Chromosome 04"/>
</dbReference>
<feature type="transmembrane region" description="Helical" evidence="14">
    <location>
        <begin position="432"/>
        <end position="456"/>
    </location>
</feature>
<evidence type="ECO:0000256" key="14">
    <source>
        <dbReference type="SAM" id="Phobius"/>
    </source>
</evidence>
<dbReference type="GO" id="GO:0016020">
    <property type="term" value="C:membrane"/>
    <property type="evidence" value="ECO:0007669"/>
    <property type="project" value="UniProtKB-SubCell"/>
</dbReference>
<dbReference type="GO" id="GO:0000425">
    <property type="term" value="P:pexophagy"/>
    <property type="evidence" value="ECO:0007669"/>
    <property type="project" value="InterPro"/>
</dbReference>
<keyword evidence="9 14" id="KW-0472">Membrane</keyword>
<feature type="compositionally biased region" description="Polar residues" evidence="13">
    <location>
        <begin position="129"/>
        <end position="143"/>
    </location>
</feature>
<keyword evidence="7" id="KW-0175">Coiled coil</keyword>
<sequence>MADTTVDTKPLYQTRFEAAVSVIQSLPKNGSFQPSNEMMLKFYSFYKQATLGPCNTSKPQFWDPVGRYKWDAWSALGDMSKEDAMIAYVEEMKKILETMPITEKVEELLQVIGPFYELVDDKKHGRGSGVSSELSSALTSTPNCKAVNGKTESSDSGAESQEEGTTRHESDDEEEEEESEKGILKEQEQDSAVQTTPKTAVANGLLMNHSDYISDMANYTPTKSSLNEANDEMDVNEKKLDAVDVEGPLERGDEEDCPDDLVAMQHLTSDSDSEIFCDSMEQFGQEEVDHSQLLEDAMLSDDAMETSAGDAKKYGGNDKHPSSRTPQKEKFGSEKSGYTGSRRGKVSHANRMGDGFRVGQMDSGGDGERWGSERSPSDSLTEQINVILMRLQEDMQNVLQRLHTLESLTASQAKSLAVESSYRKPAKKRPSWWPFGISPGTAAFAIIWPFVAHWLMNAYLQRKRRKLT</sequence>
<feature type="region of interest" description="Disordered" evidence="13">
    <location>
        <begin position="123"/>
        <end position="196"/>
    </location>
</feature>
<proteinExistence type="inferred from homology"/>
<evidence type="ECO:0000256" key="10">
    <source>
        <dbReference type="ARBA" id="ARBA00025481"/>
    </source>
</evidence>
<evidence type="ECO:0000256" key="12">
    <source>
        <dbReference type="PIRSR" id="PIRSR002412-1"/>
    </source>
</evidence>
<evidence type="ECO:0000256" key="2">
    <source>
        <dbReference type="ARBA" id="ARBA00010310"/>
    </source>
</evidence>
<feature type="binding site" evidence="12">
    <location>
        <position position="88"/>
    </location>
    <ligand>
        <name>an acyl-CoA</name>
        <dbReference type="ChEBI" id="CHEBI:58342"/>
    </ligand>
</feature>
<dbReference type="InterPro" id="IPR022408">
    <property type="entry name" value="Acyl-CoA-binding_prot_CS"/>
</dbReference>
<dbReference type="PRINTS" id="PR00689">
    <property type="entry name" value="ACOABINDINGP"/>
</dbReference>
<comment type="function">
    <text evidence="10">Acyl-CoA binding protein which acts as the peroxisome receptor for pexophagy but is dispensable for aggrephagy and nonselective autophagy. Binds medium- and long-chain acyl-CoA esters.</text>
</comment>
<evidence type="ECO:0000313" key="17">
    <source>
        <dbReference type="Proteomes" id="UP001295444"/>
    </source>
</evidence>
<organism evidence="16 17">
    <name type="scientific">Pelobates cultripes</name>
    <name type="common">Western spadefoot toad</name>
    <dbReference type="NCBI Taxonomy" id="61616"/>
    <lineage>
        <taxon>Eukaryota</taxon>
        <taxon>Metazoa</taxon>
        <taxon>Chordata</taxon>
        <taxon>Craniata</taxon>
        <taxon>Vertebrata</taxon>
        <taxon>Euteleostomi</taxon>
        <taxon>Amphibia</taxon>
        <taxon>Batrachia</taxon>
        <taxon>Anura</taxon>
        <taxon>Pelobatoidea</taxon>
        <taxon>Pelobatidae</taxon>
        <taxon>Pelobates</taxon>
    </lineage>
</organism>
<keyword evidence="17" id="KW-1185">Reference proteome</keyword>
<keyword evidence="3 11" id="KW-0813">Transport</keyword>
<feature type="region of interest" description="Disordered" evidence="13">
    <location>
        <begin position="304"/>
        <end position="377"/>
    </location>
</feature>
<feature type="compositionally biased region" description="Basic and acidic residues" evidence="13">
    <location>
        <begin position="366"/>
        <end position="376"/>
    </location>
</feature>
<dbReference type="GO" id="GO:0005777">
    <property type="term" value="C:peroxisome"/>
    <property type="evidence" value="ECO:0007669"/>
    <property type="project" value="TreeGrafter"/>
</dbReference>
<dbReference type="PIRSF" id="PIRSF002412">
    <property type="entry name" value="MA_DBI"/>
    <property type="match status" value="1"/>
</dbReference>
<keyword evidence="8 11" id="KW-0446">Lipid-binding</keyword>
<feature type="compositionally biased region" description="Polar residues" evidence="13">
    <location>
        <begin position="150"/>
        <end position="159"/>
    </location>
</feature>
<dbReference type="InterPro" id="IPR000582">
    <property type="entry name" value="Acyl-CoA-binding_protein"/>
</dbReference>
<dbReference type="CDD" id="cd00435">
    <property type="entry name" value="ACBP"/>
    <property type="match status" value="1"/>
</dbReference>
<keyword evidence="6" id="KW-0072">Autophagy</keyword>
<evidence type="ECO:0000256" key="8">
    <source>
        <dbReference type="ARBA" id="ARBA00023121"/>
    </source>
</evidence>
<feature type="compositionally biased region" description="Basic and acidic residues" evidence="13">
    <location>
        <begin position="310"/>
        <end position="333"/>
    </location>
</feature>
<protein>
    <recommendedName>
        <fullName evidence="11">Acyl-CoA-binding domain-containing protein 5</fullName>
    </recommendedName>
</protein>
<dbReference type="FunFam" id="1.20.80.10:FF:000010">
    <property type="entry name" value="Acyl-CoA-binding domain-containing protein 5"/>
    <property type="match status" value="1"/>
</dbReference>
<feature type="binding site" evidence="12">
    <location>
        <begin position="23"/>
        <end position="32"/>
    </location>
    <ligand>
        <name>an acyl-CoA</name>
        <dbReference type="ChEBI" id="CHEBI:58342"/>
    </ligand>
</feature>
<evidence type="ECO:0000256" key="5">
    <source>
        <dbReference type="ARBA" id="ARBA00022989"/>
    </source>
</evidence>
<dbReference type="InterPro" id="IPR035984">
    <property type="entry name" value="Acyl-CoA-binding_sf"/>
</dbReference>
<evidence type="ECO:0000256" key="9">
    <source>
        <dbReference type="ARBA" id="ARBA00023136"/>
    </source>
</evidence>